<dbReference type="OrthoDB" id="3436275at2"/>
<feature type="domain" description="DUF6879" evidence="2">
    <location>
        <begin position="23"/>
        <end position="181"/>
    </location>
</feature>
<comment type="caution">
    <text evidence="3">The sequence shown here is derived from an EMBL/GenBank/DDBJ whole genome shotgun (WGS) entry which is preliminary data.</text>
</comment>
<accession>A0A3R7EUZ7</accession>
<protein>
    <recommendedName>
        <fullName evidence="2">DUF6879 domain-containing protein</fullName>
    </recommendedName>
</protein>
<dbReference type="RefSeq" id="WP_078649968.1">
    <property type="nucleotide sequence ID" value="NZ_CP134822.1"/>
</dbReference>
<dbReference type="AlphaFoldDB" id="A0A3R7EUZ7"/>
<evidence type="ECO:0000313" key="4">
    <source>
        <dbReference type="Proteomes" id="UP000028058"/>
    </source>
</evidence>
<dbReference type="Pfam" id="PF21806">
    <property type="entry name" value="DUF6879"/>
    <property type="match status" value="1"/>
</dbReference>
<gene>
    <name evidence="3" type="ORF">SFRA_011910</name>
</gene>
<evidence type="ECO:0000259" key="2">
    <source>
        <dbReference type="Pfam" id="PF21806"/>
    </source>
</evidence>
<evidence type="ECO:0000313" key="3">
    <source>
        <dbReference type="EMBL" id="RKM96717.1"/>
    </source>
</evidence>
<proteinExistence type="predicted"/>
<keyword evidence="4" id="KW-1185">Reference proteome</keyword>
<dbReference type="InterPro" id="IPR049244">
    <property type="entry name" value="DUF6879"/>
</dbReference>
<organism evidence="3 4">
    <name type="scientific">Streptomyces xinghaiensis</name>
    <dbReference type="NCBI Taxonomy" id="1038928"/>
    <lineage>
        <taxon>Bacteria</taxon>
        <taxon>Bacillati</taxon>
        <taxon>Actinomycetota</taxon>
        <taxon>Actinomycetes</taxon>
        <taxon>Kitasatosporales</taxon>
        <taxon>Streptomycetaceae</taxon>
        <taxon>Streptomyces</taxon>
    </lineage>
</organism>
<dbReference type="EMBL" id="JNAD02000004">
    <property type="protein sequence ID" value="RKM96717.1"/>
    <property type="molecule type" value="Genomic_DNA"/>
</dbReference>
<sequence length="254" mass="28221">MRKIFDGAHGTRLEQAAYTPDFMERFWRIGAEGFWKLERMQHYDEGDFPSYVAFRSGDWGHSLQLIEELRSEYEEEFGKITESGIGLRRVRVVERPVTPYIEWELNILHVKQEYGEQVSVLEAERVAQYERTEPLPELCVLGTEAVYVLGYTPAGVPDGATRFTQPDVVARSHAFLRELYAMGGRGGGLLPPGDRTLGSAGPGALSRPSGCGDDRRPAPLPKRGAAGRSPGVVARAADDPSPGWGVFQISDIRR</sequence>
<evidence type="ECO:0000256" key="1">
    <source>
        <dbReference type="SAM" id="MobiDB-lite"/>
    </source>
</evidence>
<reference evidence="3 4" key="1">
    <citation type="journal article" date="2014" name="Genome Announc.">
        <title>Draft Genome Sequence of Streptomyces fradiae ATCC 19609, a Strain Highly Sensitive to Antibiotics.</title>
        <authorList>
            <person name="Bekker O.B."/>
            <person name="Klimina K.M."/>
            <person name="Vatlin A.A."/>
            <person name="Zakharevich N.V."/>
            <person name="Kasianov A.S."/>
            <person name="Danilenko V.N."/>
        </authorList>
    </citation>
    <scope>NUCLEOTIDE SEQUENCE [LARGE SCALE GENOMIC DNA]</scope>
    <source>
        <strain evidence="3 4">ATCC 19609</strain>
    </source>
</reference>
<feature type="region of interest" description="Disordered" evidence="1">
    <location>
        <begin position="190"/>
        <end position="254"/>
    </location>
</feature>
<dbReference type="Proteomes" id="UP000028058">
    <property type="component" value="Unassembled WGS sequence"/>
</dbReference>
<name>A0A3R7EUZ7_9ACTN</name>